<evidence type="ECO:0000313" key="2">
    <source>
        <dbReference type="Proteomes" id="UP000664477"/>
    </source>
</evidence>
<protein>
    <submittedName>
        <fullName evidence="1">Amidohydrolase family protein</fullName>
    </submittedName>
</protein>
<dbReference type="Gene3D" id="2.30.40.10">
    <property type="entry name" value="Urease, subunit C, domain 1"/>
    <property type="match status" value="1"/>
</dbReference>
<gene>
    <name evidence="1" type="ORF">J4727_08855</name>
</gene>
<dbReference type="InterPro" id="IPR011059">
    <property type="entry name" value="Metal-dep_hydrolase_composite"/>
</dbReference>
<evidence type="ECO:0000313" key="1">
    <source>
        <dbReference type="EMBL" id="MBO1916143.1"/>
    </source>
</evidence>
<dbReference type="Proteomes" id="UP000664477">
    <property type="component" value="Unassembled WGS sequence"/>
</dbReference>
<reference evidence="1" key="1">
    <citation type="submission" date="2021-03" db="EMBL/GenBank/DDBJ databases">
        <title>Molecular epidemiology and mechanisms of colistin and carbapenem resistance in Enterobacteriaceae from clinical isolates, the environment and porcine samples in Pretoria, South Africa.</title>
        <authorList>
            <person name="Bogoshi D."/>
            <person name="Mbelle N.M."/>
            <person name="Naidoo V."/>
            <person name="Osei Sekyere J."/>
        </authorList>
    </citation>
    <scope>NUCLEOTIDE SEQUENCE</scope>
    <source>
        <strain evidence="1">C052</strain>
    </source>
</reference>
<dbReference type="AlphaFoldDB" id="A0A939NAM5"/>
<sequence>MKRVRFAPIWQLKGKIAALLGPDEPAECQKEIDAQGRLVLPGLIDAHMHTGSISRDFATYLLSAKYLRRICGCHKPIWILPILERLKCSSGAR</sequence>
<dbReference type="EMBL" id="JAGETQ010000036">
    <property type="protein sequence ID" value="MBO1916143.1"/>
    <property type="molecule type" value="Genomic_DNA"/>
</dbReference>
<dbReference type="SUPFAM" id="SSF51338">
    <property type="entry name" value="Composite domain of metallo-dependent hydrolases"/>
    <property type="match status" value="1"/>
</dbReference>
<dbReference type="GO" id="GO:0016810">
    <property type="term" value="F:hydrolase activity, acting on carbon-nitrogen (but not peptide) bonds"/>
    <property type="evidence" value="ECO:0007669"/>
    <property type="project" value="InterPro"/>
</dbReference>
<organism evidence="1 2">
    <name type="scientific">Providencia rettgeri</name>
    <dbReference type="NCBI Taxonomy" id="587"/>
    <lineage>
        <taxon>Bacteria</taxon>
        <taxon>Pseudomonadati</taxon>
        <taxon>Pseudomonadota</taxon>
        <taxon>Gammaproteobacteria</taxon>
        <taxon>Enterobacterales</taxon>
        <taxon>Morganellaceae</taxon>
        <taxon>Providencia</taxon>
    </lineage>
</organism>
<name>A0A939NAM5_PRORE</name>
<accession>A0A939NAM5</accession>
<comment type="caution">
    <text evidence="1">The sequence shown here is derived from an EMBL/GenBank/DDBJ whole genome shotgun (WGS) entry which is preliminary data.</text>
</comment>
<proteinExistence type="predicted"/>